<feature type="compositionally biased region" description="Basic and acidic residues" evidence="2">
    <location>
        <begin position="1021"/>
        <end position="1035"/>
    </location>
</feature>
<feature type="region of interest" description="Disordered" evidence="2">
    <location>
        <begin position="462"/>
        <end position="574"/>
    </location>
</feature>
<feature type="region of interest" description="Disordered" evidence="2">
    <location>
        <begin position="2904"/>
        <end position="3027"/>
    </location>
</feature>
<name>A0A8B7XSV6_ACAPL</name>
<feature type="region of interest" description="Disordered" evidence="2">
    <location>
        <begin position="2396"/>
        <end position="2725"/>
    </location>
</feature>
<feature type="coiled-coil region" evidence="1">
    <location>
        <begin position="1306"/>
        <end position="1333"/>
    </location>
</feature>
<feature type="region of interest" description="Disordered" evidence="2">
    <location>
        <begin position="2027"/>
        <end position="2049"/>
    </location>
</feature>
<feature type="compositionally biased region" description="Low complexity" evidence="2">
    <location>
        <begin position="2497"/>
        <end position="2509"/>
    </location>
</feature>
<dbReference type="RefSeq" id="XP_022083292.1">
    <property type="nucleotide sequence ID" value="XM_022227600.1"/>
</dbReference>
<feature type="compositionally biased region" description="Basic and acidic residues" evidence="2">
    <location>
        <begin position="1442"/>
        <end position="1468"/>
    </location>
</feature>
<feature type="region of interest" description="Disordered" evidence="2">
    <location>
        <begin position="948"/>
        <end position="986"/>
    </location>
</feature>
<feature type="region of interest" description="Disordered" evidence="2">
    <location>
        <begin position="2743"/>
        <end position="2787"/>
    </location>
</feature>
<feature type="compositionally biased region" description="Basic and acidic residues" evidence="2">
    <location>
        <begin position="327"/>
        <end position="346"/>
    </location>
</feature>
<feature type="compositionally biased region" description="Low complexity" evidence="2">
    <location>
        <begin position="2403"/>
        <end position="2413"/>
    </location>
</feature>
<feature type="compositionally biased region" description="Basic and acidic residues" evidence="2">
    <location>
        <begin position="549"/>
        <end position="568"/>
    </location>
</feature>
<evidence type="ECO:0000256" key="1">
    <source>
        <dbReference type="SAM" id="Coils"/>
    </source>
</evidence>
<feature type="region of interest" description="Disordered" evidence="2">
    <location>
        <begin position="2244"/>
        <end position="2322"/>
    </location>
</feature>
<feature type="compositionally biased region" description="Basic and acidic residues" evidence="2">
    <location>
        <begin position="1506"/>
        <end position="1520"/>
    </location>
</feature>
<feature type="coiled-coil region" evidence="1">
    <location>
        <begin position="1982"/>
        <end position="2009"/>
    </location>
</feature>
<protein>
    <submittedName>
        <fullName evidence="4">A-kinase anchor protein 9-like isoform X1</fullName>
    </submittedName>
</protein>
<feature type="compositionally biased region" description="Low complexity" evidence="2">
    <location>
        <begin position="369"/>
        <end position="390"/>
    </location>
</feature>
<feature type="compositionally biased region" description="Basic and acidic residues" evidence="2">
    <location>
        <begin position="2940"/>
        <end position="2950"/>
    </location>
</feature>
<feature type="compositionally biased region" description="Basic and acidic residues" evidence="2">
    <location>
        <begin position="1394"/>
        <end position="1410"/>
    </location>
</feature>
<feature type="compositionally biased region" description="Low complexity" evidence="2">
    <location>
        <begin position="2906"/>
        <end position="2923"/>
    </location>
</feature>
<feature type="compositionally biased region" description="Basic and acidic residues" evidence="2">
    <location>
        <begin position="487"/>
        <end position="516"/>
    </location>
</feature>
<dbReference type="PANTHER" id="PTHR15742:SF5">
    <property type="entry name" value="GIRDIN"/>
    <property type="match status" value="1"/>
</dbReference>
<feature type="region of interest" description="Disordered" evidence="2">
    <location>
        <begin position="3044"/>
        <end position="3078"/>
    </location>
</feature>
<feature type="region of interest" description="Disordered" evidence="2">
    <location>
        <begin position="1337"/>
        <end position="1359"/>
    </location>
</feature>
<feature type="region of interest" description="Disordered" evidence="2">
    <location>
        <begin position="696"/>
        <end position="724"/>
    </location>
</feature>
<accession>A0A8B7XSV6</accession>
<feature type="coiled-coil region" evidence="1">
    <location>
        <begin position="835"/>
        <end position="890"/>
    </location>
</feature>
<dbReference type="GeneID" id="110975268"/>
<feature type="compositionally biased region" description="Low complexity" evidence="2">
    <location>
        <begin position="3008"/>
        <end position="3017"/>
    </location>
</feature>
<dbReference type="Proteomes" id="UP000694845">
    <property type="component" value="Unplaced"/>
</dbReference>
<evidence type="ECO:0000313" key="4">
    <source>
        <dbReference type="RefSeq" id="XP_022083292.1"/>
    </source>
</evidence>
<feature type="coiled-coil region" evidence="1">
    <location>
        <begin position="2138"/>
        <end position="2200"/>
    </location>
</feature>
<feature type="region of interest" description="Disordered" evidence="2">
    <location>
        <begin position="1750"/>
        <end position="1783"/>
    </location>
</feature>
<feature type="compositionally biased region" description="Polar residues" evidence="2">
    <location>
        <begin position="2665"/>
        <end position="2707"/>
    </location>
</feature>
<feature type="region of interest" description="Disordered" evidence="2">
    <location>
        <begin position="1487"/>
        <end position="1520"/>
    </location>
</feature>
<feature type="compositionally biased region" description="Acidic residues" evidence="2">
    <location>
        <begin position="467"/>
        <end position="477"/>
    </location>
</feature>
<feature type="region of interest" description="Disordered" evidence="2">
    <location>
        <begin position="1394"/>
        <end position="1468"/>
    </location>
</feature>
<feature type="region of interest" description="Disordered" evidence="2">
    <location>
        <begin position="1015"/>
        <end position="1035"/>
    </location>
</feature>
<feature type="compositionally biased region" description="Basic and acidic residues" evidence="2">
    <location>
        <begin position="2416"/>
        <end position="2431"/>
    </location>
</feature>
<feature type="coiled-coil region" evidence="1">
    <location>
        <begin position="1037"/>
        <end position="1064"/>
    </location>
</feature>
<dbReference type="InterPro" id="IPR049885">
    <property type="entry name" value="MTCL1-3"/>
</dbReference>
<feature type="compositionally biased region" description="Pro residues" evidence="2">
    <location>
        <begin position="1418"/>
        <end position="1435"/>
    </location>
</feature>
<feature type="region of interest" description="Disordered" evidence="2">
    <location>
        <begin position="1131"/>
        <end position="1169"/>
    </location>
</feature>
<feature type="compositionally biased region" description="Polar residues" evidence="2">
    <location>
        <begin position="2824"/>
        <end position="2833"/>
    </location>
</feature>
<dbReference type="KEGG" id="aplc:110975268"/>
<feature type="coiled-coil region" evidence="1">
    <location>
        <begin position="1520"/>
        <end position="1603"/>
    </location>
</feature>
<sequence length="3173" mass="355758">MSRVLSNEWPPLRHTTPPFLDPDINTRDVADFSACDKEVRLLDCAGDNVGRIASRGSHLCTWQLPRDKLSSTGSADDTRSTSNSTISGCARSCGISDGGGTGDHPRQITARHDWNARNGGQREGASPGGDLPSDDSIGHHQTIPSAVSGISHAESGYVNVSSSHLSSLIGGKQDADILELYGLIATNTMETSSSRRHNSRPNNQADYVYHPRQNGILDEEDEYEDYVDSDRDEDSLVHLHLRAQHEQDLTAMFQPNVQCLDSSMYETYDDLSSLLGAELSGDVFPASEQLNANNSSSASSCRTLDLRVANLNTRLAKSTESIPTTVDSERRKRSASDSEPLQRSRSLESLNFLRGTSSSVAPLSDRAPSARTEAVNNNNNASSESNACRSATRSACAKRRLITTDASVREGDDIKEEVTIEQGDVERTLVERSFAEEVRLCALPVYIPPAVDRMYHQHQRVPSPLIEMDEDEEEEDEIGRRTQGSKGTEKTKNKEVIGVNEDKAAPPKPRRGEERSIPSGEGTANEVIRRASSLTSSSSPAENTATVKDTMEQKSKEHGTNDKHRTGDADTGSNMAAANVNVPQIIETLVESDDDHEGERIVLQLQSRLSAVEQLAQDLSEQNAKLQEELTEMRLEVEESTDKFREGGEIEEYREMKMELDRAVRDCRILQFRLRKAERKVEEYEQERTQWEDRLRTTPVGIPAPSANSSRSSGDSSPAEDARLGEVAELQQELRTAKDVSIRLHQELEMIEEKRAKTEDECQILRRKLVDSENTRKEMKRELEKTRIELHRSEVDVIRRKLKQSQDEESSKKLQTKIEVLRASTSSDSDSDIDVAALLNDLQESTERERDLQHQLQLLEEEANAVRKNLALVEQEKEALDFELERFKMRFGTLDEPKKPENGRGASTEKEAELRLQLMLVEQEATVMRRKMRELEMANEELECALERQRRSLQSAGDEPSGKTRASTGGDEKSSDSAQEIAAESSALQRQLEDVLRENEALRVKLETFEELNALYPQPDDANRGAAEDSEERRAQRMKAETVIASLKRRLVEAEFENRSLQLETESLRKLSEIATAKEPGKGKVKGVEHKLRSQIALLKTEADSMRRKIVGLEELTERLEEAAERALTEKVSAEKALAATEKERKPEPVIRQESTSSTTSEDNERLQSLQSQIGTLQEELGDLLLVIKSKEVTQEQQEKELVQVRQEAEQLRTDNASLKETLKQRLGSLTTDKDILEQRLSISEERSERLEEELKRACALAEPGGDGPQAGMVAGEKPAVARSEVASDDVFAEQEVKTEVRVNYEKCLKDRISALETQLAEERQRCRVAEKKAEMLNGGSSSGVDDEGGLQVSQSEDAAYREREKELLRFELTECHLAIDDLTTELAREKERFAQEKEEMERRLAEYAKKFTSPTPLVSPPSPPPRTPLPPPAAPTQTQTLDEKDRAEKRSVFERESADLQKKMETMAWRREKAELSKRLDELKRKMEELQTRPDVAATATAGKEVSKSQPSERPDAEKAELKRILSKLETEVEILDGECWKYRELAEEMQAKMKVMTAQTEELKASNDILNQERSLLHSKISAVQQERTELDIRLKKEREAWGREKSDLVARQDIQQQENARKLSDIQHEFGQFQLEKQTLQEQTVELETYMKALKDNEKEREEKLREAETRLEHLQASYRAEMSKLTEAHQQQLSLSASEGRVELDEKDLELRSKTRQLEEVQAKVELMEQELEQSRNTIHALDAQLRAQEDSRSKEKAELIKSARNGEDELRTENTRLANEMRELKSKLASREKDWKAERGELQEALEKLKSSLKARDASWESDRSKLVANIKSLQTSLLTREDAWKAERSDLISNLNELRGKLREAQTSAEKRSADLMSRVEAATELVETHKVSEAKFKDERRRLLKQIEDKEIVVKNSSKELERLQRQLDNQSRRIENARLEIQSQFHRDEKIWKAEIAASRFKLEAETKYFKEELIRLQCRLESETKEKSDMEKDLHMAKKEMTVQKAIAERAEADKTAARQTAEKESLSAKRSKQLADELQRDRRELSGQLAAERERCDALQRSYANEKASWDVKKNELLAKIGKLEQQTKLKKVKLEELQVRLQAAWDIERADNRRLVAEANQNSLETRRQADARHGKIQRELDVAQEKLAKEKKEWEDDRQKLSDSIKELEEQLEAIKDVQKRSSQLELRYQRDRDLWRSERADLQKRLQGSLTSRRLEHNRIENIIQELQKLRMNDSATKQVSSKSDTPSSPSPSHSTEPLTKGLQELSIKENRTSSEKGGPPKTEKSDLVRRMQEKVPEHDGKDRIAHAQEVPDVIKASDSMTAKNAFDEALRRIAIVRDDLTCYQAQLEIVCATRPRRSKSHSDVAHAASVVKYSKPVCQRAKQYEDSTSDTTSIQIITTERPPVEGSKRDDRPHTRSAEVLTSSSPKPRRKRSPEKQARAQTPEPKTSSMRVQLAQRMCSTPSPPDLRTASPVKDEDDSEHGSSCNSNTNSASSSPALSDKQRDAPPAKITAKPVLTKFGRFDGQGLLRETDRKSSPVSSDSEVKLEADLEKRMAELDKNRVTSTKKMFEQNLARGAGTLPSRALSPRREHDDSSDHDSDRERHTDSELYTRRSPPTSEPDITKPSVVKDSAPPPVVTMKGVGASAPCGLDSQSARNTTTSKASVHAQSQELISPSASKPNSNTVPVKASSSVPGIKGPSPVGSPRLPRSVSNYPCAPPGFLLPKKMNEVHATTKRSDSAPATTPAQSPPPTWRHSAASGKNFNIPLPPYPQTAMQSAEPLAVIPGQLPRTKSQMQAKTRPFSEVPLQHLGQTSEVESPTTRRKWVSPRSARANFFADLPPSLLMQQQQTIKPITESSTAGREPNNNNNNPYHRPSQLTVSVTNNNETVAGAAASQSSPQTHSPPSKSSVWSAAPAVSLTQHHSQIKTEEHSHKIVETQVTSLKRPSAAVSPTPRASAQPDCGSPQTKTSIASKHKKRSKSGDRSHATPARSVTFATSASPSSPTSPPKPNTTCVMVVSSKKTVNQVETCRVVSSSTGDKGVSDVEKQPGKASQEAPLKPAPTASLDEMLPSQVGIIPALTVHFPRPSPNPGRRLPARWLASKRLKTGLDAQASFYQERLPSGSSVSDYDLTTEQEMGLVSAAEDGHFKRKRSSIETTV</sequence>
<feature type="region of interest" description="Disordered" evidence="2">
    <location>
        <begin position="2869"/>
        <end position="2892"/>
    </location>
</feature>
<reference evidence="4" key="1">
    <citation type="submission" date="2025-08" db="UniProtKB">
        <authorList>
            <consortium name="RefSeq"/>
        </authorList>
    </citation>
    <scope>IDENTIFICATION</scope>
</reference>
<dbReference type="OrthoDB" id="10046003at2759"/>
<organism evidence="3 4">
    <name type="scientific">Acanthaster planci</name>
    <name type="common">Crown-of-thorns starfish</name>
    <dbReference type="NCBI Taxonomy" id="133434"/>
    <lineage>
        <taxon>Eukaryota</taxon>
        <taxon>Metazoa</taxon>
        <taxon>Echinodermata</taxon>
        <taxon>Eleutherozoa</taxon>
        <taxon>Asterozoa</taxon>
        <taxon>Asteroidea</taxon>
        <taxon>Valvatacea</taxon>
        <taxon>Valvatida</taxon>
        <taxon>Acanthasteridae</taxon>
        <taxon>Acanthaster</taxon>
    </lineage>
</organism>
<feature type="region of interest" description="Disordered" evidence="2">
    <location>
        <begin position="319"/>
        <end position="390"/>
    </location>
</feature>
<feature type="compositionally biased region" description="Basic and acidic residues" evidence="2">
    <location>
        <begin position="2556"/>
        <end position="2575"/>
    </location>
</feature>
<evidence type="ECO:0000313" key="3">
    <source>
        <dbReference type="Proteomes" id="UP000694845"/>
    </source>
</evidence>
<feature type="coiled-coil region" evidence="1">
    <location>
        <begin position="1914"/>
        <end position="1948"/>
    </location>
</feature>
<keyword evidence="3" id="KW-1185">Reference proteome</keyword>
<keyword evidence="1" id="KW-0175">Coiled coil</keyword>
<feature type="compositionally biased region" description="Basic and acidic residues" evidence="2">
    <location>
        <begin position="2601"/>
        <end position="2625"/>
    </location>
</feature>
<gene>
    <name evidence="4" type="primary">LOC110975268</name>
</gene>
<feature type="coiled-coil region" evidence="1">
    <location>
        <begin position="727"/>
        <end position="808"/>
    </location>
</feature>
<feature type="compositionally biased region" description="Low complexity" evidence="2">
    <location>
        <begin position="703"/>
        <end position="719"/>
    </location>
</feature>
<feature type="compositionally biased region" description="Basic and acidic residues" evidence="2">
    <location>
        <begin position="2295"/>
        <end position="2320"/>
    </location>
</feature>
<feature type="region of interest" description="Disordered" evidence="2">
    <location>
        <begin position="2804"/>
        <end position="2839"/>
    </location>
</feature>
<feature type="compositionally biased region" description="Basic and acidic residues" evidence="2">
    <location>
        <begin position="1141"/>
        <end position="1151"/>
    </location>
</feature>
<proteinExistence type="predicted"/>
<feature type="compositionally biased region" description="Basic and acidic residues" evidence="2">
    <location>
        <begin position="1752"/>
        <end position="1783"/>
    </location>
</feature>
<feature type="compositionally biased region" description="Polar residues" evidence="2">
    <location>
        <begin position="347"/>
        <end position="361"/>
    </location>
</feature>
<feature type="region of interest" description="Disordered" evidence="2">
    <location>
        <begin position="115"/>
        <end position="142"/>
    </location>
</feature>
<feature type="compositionally biased region" description="Low complexity" evidence="2">
    <location>
        <begin position="2254"/>
        <end position="2273"/>
    </location>
</feature>
<evidence type="ECO:0000256" key="2">
    <source>
        <dbReference type="SAM" id="MobiDB-lite"/>
    </source>
</evidence>
<feature type="coiled-coil region" evidence="1">
    <location>
        <begin position="602"/>
        <end position="694"/>
    </location>
</feature>
<dbReference type="PANTHER" id="PTHR15742">
    <property type="entry name" value="GIRDIN"/>
    <property type="match status" value="1"/>
</dbReference>